<dbReference type="Proteomes" id="UP000823561">
    <property type="component" value="Chromosome 23"/>
</dbReference>
<evidence type="ECO:0000313" key="4">
    <source>
        <dbReference type="Proteomes" id="UP000823561"/>
    </source>
</evidence>
<accession>A0AAV6FHB1</accession>
<gene>
    <name evidence="3" type="ORF">AALO_G00293210</name>
</gene>
<dbReference type="Pfam" id="PF00087">
    <property type="entry name" value="Toxin_TOLIP"/>
    <property type="match status" value="1"/>
</dbReference>
<keyword evidence="4" id="KW-1185">Reference proteome</keyword>
<feature type="transmembrane region" description="Helical" evidence="1">
    <location>
        <begin position="21"/>
        <end position="45"/>
    </location>
</feature>
<keyword evidence="1" id="KW-0472">Membrane</keyword>
<sequence>MEKSRVLRGCNHLLHQANISVTLKQLLVIMRLVFICALLVLSVSFGEALKCNLCVSEGDSCVPSTQTCPSYMDACGSVLYISPPLGITRSCMNMATCQSYLHMPNVAAICCSTDLCN</sequence>
<keyword evidence="1" id="KW-1133">Transmembrane helix</keyword>
<dbReference type="AlphaFoldDB" id="A0AAV6FHB1"/>
<dbReference type="InterPro" id="IPR035076">
    <property type="entry name" value="Toxin/TOLIP"/>
</dbReference>
<evidence type="ECO:0000256" key="1">
    <source>
        <dbReference type="SAM" id="Phobius"/>
    </source>
</evidence>
<keyword evidence="1" id="KW-0812">Transmembrane</keyword>
<proteinExistence type="predicted"/>
<comment type="caution">
    <text evidence="3">The sequence shown here is derived from an EMBL/GenBank/DDBJ whole genome shotgun (WGS) entry which is preliminary data.</text>
</comment>
<protein>
    <recommendedName>
        <fullName evidence="2">Snake toxin/toxin-like domain-containing protein</fullName>
    </recommendedName>
</protein>
<dbReference type="InterPro" id="IPR045860">
    <property type="entry name" value="Snake_toxin-like_sf"/>
</dbReference>
<dbReference type="EMBL" id="JADWDJ010000023">
    <property type="protein sequence ID" value="KAG5262189.1"/>
    <property type="molecule type" value="Genomic_DNA"/>
</dbReference>
<organism evidence="3 4">
    <name type="scientific">Alosa alosa</name>
    <name type="common">allis shad</name>
    <dbReference type="NCBI Taxonomy" id="278164"/>
    <lineage>
        <taxon>Eukaryota</taxon>
        <taxon>Metazoa</taxon>
        <taxon>Chordata</taxon>
        <taxon>Craniata</taxon>
        <taxon>Vertebrata</taxon>
        <taxon>Euteleostomi</taxon>
        <taxon>Actinopterygii</taxon>
        <taxon>Neopterygii</taxon>
        <taxon>Teleostei</taxon>
        <taxon>Clupei</taxon>
        <taxon>Clupeiformes</taxon>
        <taxon>Clupeoidei</taxon>
        <taxon>Clupeidae</taxon>
        <taxon>Alosa</taxon>
    </lineage>
</organism>
<dbReference type="Gene3D" id="2.10.60.10">
    <property type="entry name" value="CD59"/>
    <property type="match status" value="1"/>
</dbReference>
<name>A0AAV6FHB1_9TELE</name>
<feature type="domain" description="Snake toxin/toxin-like" evidence="2">
    <location>
        <begin position="49"/>
        <end position="117"/>
    </location>
</feature>
<dbReference type="SUPFAM" id="SSF57302">
    <property type="entry name" value="Snake toxin-like"/>
    <property type="match status" value="1"/>
</dbReference>
<evidence type="ECO:0000313" key="3">
    <source>
        <dbReference type="EMBL" id="KAG5262189.1"/>
    </source>
</evidence>
<evidence type="ECO:0000259" key="2">
    <source>
        <dbReference type="Pfam" id="PF00087"/>
    </source>
</evidence>
<reference evidence="3" key="1">
    <citation type="submission" date="2020-10" db="EMBL/GenBank/DDBJ databases">
        <title>Chromosome-scale genome assembly of the Allis shad, Alosa alosa.</title>
        <authorList>
            <person name="Margot Z."/>
            <person name="Christophe K."/>
            <person name="Cabau C."/>
            <person name="Louis A."/>
            <person name="Berthelot C."/>
            <person name="Parey E."/>
            <person name="Roest Crollius H."/>
            <person name="Montfort J."/>
            <person name="Robinson-Rechavi M."/>
            <person name="Bucao C."/>
            <person name="Bouchez O."/>
            <person name="Gislard M."/>
            <person name="Lluch J."/>
            <person name="Milhes M."/>
            <person name="Lampietro C."/>
            <person name="Lopez Roques C."/>
            <person name="Donnadieu C."/>
            <person name="Braasch I."/>
            <person name="Desvignes T."/>
            <person name="Postlethwait J."/>
            <person name="Bobe J."/>
            <person name="Guiguen Y."/>
        </authorList>
    </citation>
    <scope>NUCLEOTIDE SEQUENCE</scope>
    <source>
        <strain evidence="3">M-15738</strain>
        <tissue evidence="3">Blood</tissue>
    </source>
</reference>